<dbReference type="GO" id="GO:0009986">
    <property type="term" value="C:cell surface"/>
    <property type="evidence" value="ECO:0007669"/>
    <property type="project" value="TreeGrafter"/>
</dbReference>
<keyword evidence="5" id="KW-0732">Signal</keyword>
<evidence type="ECO:0000256" key="9">
    <source>
        <dbReference type="ARBA" id="ARBA00023207"/>
    </source>
</evidence>
<dbReference type="GO" id="GO:0016477">
    <property type="term" value="P:cell migration"/>
    <property type="evidence" value="ECO:0007669"/>
    <property type="project" value="TreeGrafter"/>
</dbReference>
<organism evidence="13 14">
    <name type="scientific">Pseudolycoriella hygida</name>
    <dbReference type="NCBI Taxonomy" id="35572"/>
    <lineage>
        <taxon>Eukaryota</taxon>
        <taxon>Metazoa</taxon>
        <taxon>Ecdysozoa</taxon>
        <taxon>Arthropoda</taxon>
        <taxon>Hexapoda</taxon>
        <taxon>Insecta</taxon>
        <taxon>Pterygota</taxon>
        <taxon>Neoptera</taxon>
        <taxon>Endopterygota</taxon>
        <taxon>Diptera</taxon>
        <taxon>Nematocera</taxon>
        <taxon>Sciaroidea</taxon>
        <taxon>Sciaridae</taxon>
        <taxon>Pseudolycoriella</taxon>
    </lineage>
</organism>
<evidence type="ECO:0000256" key="3">
    <source>
        <dbReference type="ARBA" id="ARBA00022475"/>
    </source>
</evidence>
<comment type="subcellular location">
    <subcellularLocation>
        <location evidence="1 12">Cell membrane</location>
        <topology evidence="1 12">Lipid-anchor</topology>
        <topology evidence="1 12">GPI-anchor</topology>
    </subcellularLocation>
</comment>
<dbReference type="PANTHER" id="PTHR10822:SF29">
    <property type="entry name" value="DIVISION ABNORMALLY DELAYED PROTEIN"/>
    <property type="match status" value="1"/>
</dbReference>
<dbReference type="PANTHER" id="PTHR10822">
    <property type="entry name" value="GLYPICAN"/>
    <property type="match status" value="1"/>
</dbReference>
<dbReference type="Pfam" id="PF01153">
    <property type="entry name" value="Glypican"/>
    <property type="match status" value="1"/>
</dbReference>
<dbReference type="InterPro" id="IPR001863">
    <property type="entry name" value="Glypican"/>
</dbReference>
<keyword evidence="9 12" id="KW-0357">Heparan sulfate</keyword>
<keyword evidence="6 12" id="KW-0654">Proteoglycan</keyword>
<reference evidence="13" key="1">
    <citation type="submission" date="2022-07" db="EMBL/GenBank/DDBJ databases">
        <authorList>
            <person name="Trinca V."/>
            <person name="Uliana J.V.C."/>
            <person name="Torres T.T."/>
            <person name="Ward R.J."/>
            <person name="Monesi N."/>
        </authorList>
    </citation>
    <scope>NUCLEOTIDE SEQUENCE</scope>
    <source>
        <strain evidence="13">HSMRA1968</strain>
        <tissue evidence="13">Whole embryos</tissue>
    </source>
</reference>
<evidence type="ECO:0000256" key="8">
    <source>
        <dbReference type="ARBA" id="ARBA00023180"/>
    </source>
</evidence>
<dbReference type="GO" id="GO:0005886">
    <property type="term" value="C:plasma membrane"/>
    <property type="evidence" value="ECO:0007669"/>
    <property type="project" value="UniProtKB-SubCell"/>
</dbReference>
<keyword evidence="14" id="KW-1185">Reference proteome</keyword>
<dbReference type="Proteomes" id="UP001151699">
    <property type="component" value="Chromosome B"/>
</dbReference>
<protein>
    <submittedName>
        <fullName evidence="13">Division abnormally delayed protein</fullName>
    </submittedName>
</protein>
<dbReference type="AlphaFoldDB" id="A0A9Q0S019"/>
<evidence type="ECO:0000256" key="7">
    <source>
        <dbReference type="ARBA" id="ARBA00023136"/>
    </source>
</evidence>
<keyword evidence="3" id="KW-1003">Cell membrane</keyword>
<evidence type="ECO:0000256" key="4">
    <source>
        <dbReference type="ARBA" id="ARBA00022622"/>
    </source>
</evidence>
<dbReference type="GO" id="GO:0090263">
    <property type="term" value="P:positive regulation of canonical Wnt signaling pathway"/>
    <property type="evidence" value="ECO:0007669"/>
    <property type="project" value="TreeGrafter"/>
</dbReference>
<keyword evidence="10 12" id="KW-0449">Lipoprotein</keyword>
<sequence>MFLQTILDHIVELTIQSENKTLNLFSQVYRRMSPLSRQPIVQFYSEIRNFLSSHPDVNMEAAVMHFFRELFPVAYLHAVNSGSDNIKGDFHDDYKNCLMHTFEDLQPFGNTPNVVVSNLVQSVGAATVFMTALDRGADILASAEEVDSDYLTIKCRNHLTKMHYCAGCNGMSKHKVKTCYGYCTNVMRGCLAQYVGVLDNPWSNVAEFIESLYHNSVKTDKGVEEVIRTLDVKLSEAIMHAMENGPELEKKVGADIFLTKNFCYFEWLRQQ</sequence>
<evidence type="ECO:0000256" key="5">
    <source>
        <dbReference type="ARBA" id="ARBA00022729"/>
    </source>
</evidence>
<dbReference type="GO" id="GO:0098552">
    <property type="term" value="C:side of membrane"/>
    <property type="evidence" value="ECO:0007669"/>
    <property type="project" value="UniProtKB-KW"/>
</dbReference>
<accession>A0A9Q0S019</accession>
<evidence type="ECO:0000256" key="2">
    <source>
        <dbReference type="ARBA" id="ARBA00010260"/>
    </source>
</evidence>
<keyword evidence="4 12" id="KW-0336">GPI-anchor</keyword>
<name>A0A9Q0S019_9DIPT</name>
<dbReference type="GO" id="GO:1905475">
    <property type="term" value="P:regulation of protein localization to membrane"/>
    <property type="evidence" value="ECO:0007669"/>
    <property type="project" value="TreeGrafter"/>
</dbReference>
<comment type="caution">
    <text evidence="13">The sequence shown here is derived from an EMBL/GenBank/DDBJ whole genome shotgun (WGS) entry which is preliminary data.</text>
</comment>
<gene>
    <name evidence="13" type="primary">dally_1</name>
    <name evidence="13" type="ORF">Bhyg_05456</name>
</gene>
<proteinExistence type="inferred from homology"/>
<evidence type="ECO:0000256" key="10">
    <source>
        <dbReference type="ARBA" id="ARBA00023288"/>
    </source>
</evidence>
<evidence type="ECO:0000256" key="12">
    <source>
        <dbReference type="RuleBase" id="RU003519"/>
    </source>
</evidence>
<evidence type="ECO:0000313" key="13">
    <source>
        <dbReference type="EMBL" id="KAJ6640527.1"/>
    </source>
</evidence>
<comment type="similarity">
    <text evidence="2 11">Belongs to the glypican family.</text>
</comment>
<evidence type="ECO:0000256" key="11">
    <source>
        <dbReference type="RuleBase" id="RU003518"/>
    </source>
</evidence>
<keyword evidence="7 12" id="KW-0472">Membrane</keyword>
<dbReference type="GO" id="GO:0005576">
    <property type="term" value="C:extracellular region"/>
    <property type="evidence" value="ECO:0007669"/>
    <property type="project" value="TreeGrafter"/>
</dbReference>
<evidence type="ECO:0000256" key="6">
    <source>
        <dbReference type="ARBA" id="ARBA00022974"/>
    </source>
</evidence>
<dbReference type="EMBL" id="WJQU01000002">
    <property type="protein sequence ID" value="KAJ6640527.1"/>
    <property type="molecule type" value="Genomic_DNA"/>
</dbReference>
<evidence type="ECO:0000256" key="1">
    <source>
        <dbReference type="ARBA" id="ARBA00004609"/>
    </source>
</evidence>
<comment type="function">
    <text evidence="12">Cell surface proteoglycan.</text>
</comment>
<dbReference type="OrthoDB" id="6380619at2759"/>
<keyword evidence="8" id="KW-0325">Glycoprotein</keyword>
<evidence type="ECO:0000313" key="14">
    <source>
        <dbReference type="Proteomes" id="UP001151699"/>
    </source>
</evidence>